<protein>
    <submittedName>
        <fullName evidence="6">Beta-glucosidase</fullName>
    </submittedName>
</protein>
<dbReference type="SUPFAM" id="SSF51445">
    <property type="entry name" value="(Trans)glycosidases"/>
    <property type="match status" value="1"/>
</dbReference>
<name>A0A0C2R4T3_9BACL</name>
<dbReference type="Proteomes" id="UP000031938">
    <property type="component" value="Unassembled WGS sequence"/>
</dbReference>
<comment type="caution">
    <text evidence="6">The sequence shown here is derived from an EMBL/GenBank/DDBJ whole genome shotgun (WGS) entry which is preliminary data.</text>
</comment>
<dbReference type="GO" id="GO:0008422">
    <property type="term" value="F:beta-glucosidase activity"/>
    <property type="evidence" value="ECO:0007669"/>
    <property type="project" value="TreeGrafter"/>
</dbReference>
<proteinExistence type="inferred from homology"/>
<keyword evidence="2" id="KW-0378">Hydrolase</keyword>
<organism evidence="6 7">
    <name type="scientific">Jeotgalibacillus soli</name>
    <dbReference type="NCBI Taxonomy" id="889306"/>
    <lineage>
        <taxon>Bacteria</taxon>
        <taxon>Bacillati</taxon>
        <taxon>Bacillota</taxon>
        <taxon>Bacilli</taxon>
        <taxon>Bacillales</taxon>
        <taxon>Caryophanaceae</taxon>
        <taxon>Jeotgalibacillus</taxon>
    </lineage>
</organism>
<dbReference type="AlphaFoldDB" id="A0A0C2R4T3"/>
<dbReference type="STRING" id="889306.KP78_28290"/>
<dbReference type="InterPro" id="IPR001360">
    <property type="entry name" value="Glyco_hydro_1"/>
</dbReference>
<evidence type="ECO:0000256" key="2">
    <source>
        <dbReference type="ARBA" id="ARBA00022801"/>
    </source>
</evidence>
<dbReference type="PATRIC" id="fig|889306.3.peg.2842"/>
<evidence type="ECO:0000313" key="6">
    <source>
        <dbReference type="EMBL" id="KIL45285.1"/>
    </source>
</evidence>
<evidence type="ECO:0000256" key="4">
    <source>
        <dbReference type="PROSITE-ProRule" id="PRU10055"/>
    </source>
</evidence>
<dbReference type="EMBL" id="JXRP01000018">
    <property type="protein sequence ID" value="KIL45285.1"/>
    <property type="molecule type" value="Genomic_DNA"/>
</dbReference>
<dbReference type="PANTHER" id="PTHR10353:SF122">
    <property type="entry name" value="6-PHOSPHO-BETA-GLUCOSIDASE ASCB-RELATED"/>
    <property type="match status" value="1"/>
</dbReference>
<keyword evidence="3" id="KW-0326">Glycosidase</keyword>
<dbReference type="PRINTS" id="PR00131">
    <property type="entry name" value="GLHYDRLASE1"/>
</dbReference>
<accession>A0A0C2R4T3</accession>
<evidence type="ECO:0000256" key="1">
    <source>
        <dbReference type="ARBA" id="ARBA00010838"/>
    </source>
</evidence>
<dbReference type="Gene3D" id="3.20.20.80">
    <property type="entry name" value="Glycosidases"/>
    <property type="match status" value="1"/>
</dbReference>
<reference evidence="6 7" key="1">
    <citation type="submission" date="2015-01" db="EMBL/GenBank/DDBJ databases">
        <title>Genome sequencing of Jeotgalibacillus soli.</title>
        <authorList>
            <person name="Goh K.M."/>
            <person name="Chan K.-G."/>
            <person name="Yaakop A.S."/>
            <person name="Ee R."/>
            <person name="Gan H.M."/>
            <person name="Chan C.S."/>
        </authorList>
    </citation>
    <scope>NUCLEOTIDE SEQUENCE [LARGE SCALE GENOMIC DNA]</scope>
    <source>
        <strain evidence="6 7">P9</strain>
    </source>
</reference>
<dbReference type="GO" id="GO:0016052">
    <property type="term" value="P:carbohydrate catabolic process"/>
    <property type="evidence" value="ECO:0007669"/>
    <property type="project" value="TreeGrafter"/>
</dbReference>
<sequence length="135" mass="15548">MKTSEWGWTIDPKGLRITANQLYYRYQKPLFVVENGLGAVDEVDEEGLITDEYRISYLKDHLKELSEAIKDGVELIGYTCWGPIDIVSASSGEMKKRYGYIYVDKDNEGNGTFARSKKESYDWYKNVIRTNGEVL</sequence>
<dbReference type="InterPro" id="IPR017853">
    <property type="entry name" value="GH"/>
</dbReference>
<evidence type="ECO:0000256" key="5">
    <source>
        <dbReference type="RuleBase" id="RU003690"/>
    </source>
</evidence>
<evidence type="ECO:0000313" key="7">
    <source>
        <dbReference type="Proteomes" id="UP000031938"/>
    </source>
</evidence>
<keyword evidence="7" id="KW-1185">Reference proteome</keyword>
<dbReference type="GO" id="GO:0005829">
    <property type="term" value="C:cytosol"/>
    <property type="evidence" value="ECO:0007669"/>
    <property type="project" value="TreeGrafter"/>
</dbReference>
<dbReference type="PROSITE" id="PS00572">
    <property type="entry name" value="GLYCOSYL_HYDROL_F1_1"/>
    <property type="match status" value="1"/>
</dbReference>
<dbReference type="PANTHER" id="PTHR10353">
    <property type="entry name" value="GLYCOSYL HYDROLASE"/>
    <property type="match status" value="1"/>
</dbReference>
<dbReference type="Pfam" id="PF00232">
    <property type="entry name" value="Glyco_hydro_1"/>
    <property type="match status" value="1"/>
</dbReference>
<feature type="active site" description="Nucleophile" evidence="4">
    <location>
        <position position="34"/>
    </location>
</feature>
<dbReference type="InterPro" id="IPR018120">
    <property type="entry name" value="Glyco_hydro_1_AS"/>
</dbReference>
<evidence type="ECO:0000256" key="3">
    <source>
        <dbReference type="ARBA" id="ARBA00023295"/>
    </source>
</evidence>
<comment type="similarity">
    <text evidence="1 5">Belongs to the glycosyl hydrolase 1 family.</text>
</comment>
<gene>
    <name evidence="6" type="ORF">KP78_28290</name>
</gene>